<name>T1H4K1_MEGSC</name>
<dbReference type="HOGENOM" id="CLU_2489737_0_0_1"/>
<proteinExistence type="predicted"/>
<sequence length="87" mass="10302">MATETREAEKHAMWIMSLQQFKFNVKYRKGDMHGFNTRTMWRPGATQDVKKVLGKYGVDTTALQEIRWKGKGDIKDRSRHQCDLYYS</sequence>
<accession>T1H4K1</accession>
<evidence type="ECO:0000313" key="2">
    <source>
        <dbReference type="Proteomes" id="UP000015102"/>
    </source>
</evidence>
<dbReference type="EnsemblMetazoa" id="MESCA011213-RA">
    <property type="protein sequence ID" value="MESCA011213-PA"/>
    <property type="gene ID" value="MESCA011213"/>
</dbReference>
<evidence type="ECO:0000313" key="1">
    <source>
        <dbReference type="EnsemblMetazoa" id="MESCA011213-PA"/>
    </source>
</evidence>
<dbReference type="Proteomes" id="UP000015102">
    <property type="component" value="Unassembled WGS sequence"/>
</dbReference>
<organism evidence="1 2">
    <name type="scientific">Megaselia scalaris</name>
    <name type="common">Humpbacked fly</name>
    <name type="synonym">Phora scalaris</name>
    <dbReference type="NCBI Taxonomy" id="36166"/>
    <lineage>
        <taxon>Eukaryota</taxon>
        <taxon>Metazoa</taxon>
        <taxon>Ecdysozoa</taxon>
        <taxon>Arthropoda</taxon>
        <taxon>Hexapoda</taxon>
        <taxon>Insecta</taxon>
        <taxon>Pterygota</taxon>
        <taxon>Neoptera</taxon>
        <taxon>Endopterygota</taxon>
        <taxon>Diptera</taxon>
        <taxon>Brachycera</taxon>
        <taxon>Muscomorpha</taxon>
        <taxon>Platypezoidea</taxon>
        <taxon>Phoridae</taxon>
        <taxon>Megaseliini</taxon>
        <taxon>Megaselia</taxon>
    </lineage>
</organism>
<keyword evidence="2" id="KW-1185">Reference proteome</keyword>
<reference evidence="2" key="1">
    <citation type="submission" date="2013-02" db="EMBL/GenBank/DDBJ databases">
        <authorList>
            <person name="Hughes D."/>
        </authorList>
    </citation>
    <scope>NUCLEOTIDE SEQUENCE</scope>
    <source>
        <strain>Durham</strain>
        <strain evidence="2">NC isolate 2 -- Noor lab</strain>
    </source>
</reference>
<reference evidence="1" key="2">
    <citation type="submission" date="2015-06" db="UniProtKB">
        <authorList>
            <consortium name="EnsemblMetazoa"/>
        </authorList>
    </citation>
    <scope>IDENTIFICATION</scope>
</reference>
<protein>
    <submittedName>
        <fullName evidence="1">Uncharacterized protein</fullName>
    </submittedName>
</protein>
<dbReference type="AlphaFoldDB" id="T1H4K1"/>
<dbReference type="EMBL" id="CAQQ02378737">
    <property type="status" value="NOT_ANNOTATED_CDS"/>
    <property type="molecule type" value="Genomic_DNA"/>
</dbReference>